<evidence type="ECO:0000256" key="1">
    <source>
        <dbReference type="SAM" id="SignalP"/>
    </source>
</evidence>
<dbReference type="Proteomes" id="UP001151081">
    <property type="component" value="Unassembled WGS sequence"/>
</dbReference>
<keyword evidence="3" id="KW-1185">Reference proteome</keyword>
<comment type="caution">
    <text evidence="2">The sequence shown here is derived from an EMBL/GenBank/DDBJ whole genome shotgun (WGS) entry which is preliminary data.</text>
</comment>
<feature type="chain" id="PRO_5040740077" evidence="1">
    <location>
        <begin position="20"/>
        <end position="172"/>
    </location>
</feature>
<accession>A0A9X3XBR3</accession>
<organism evidence="2 3">
    <name type="scientific">Polyangium jinanense</name>
    <dbReference type="NCBI Taxonomy" id="2829994"/>
    <lineage>
        <taxon>Bacteria</taxon>
        <taxon>Pseudomonadati</taxon>
        <taxon>Myxococcota</taxon>
        <taxon>Polyangia</taxon>
        <taxon>Polyangiales</taxon>
        <taxon>Polyangiaceae</taxon>
        <taxon>Polyangium</taxon>
    </lineage>
</organism>
<dbReference type="AlphaFoldDB" id="A0A9X3XBR3"/>
<name>A0A9X3XBR3_9BACT</name>
<evidence type="ECO:0000313" key="2">
    <source>
        <dbReference type="EMBL" id="MDC3986083.1"/>
    </source>
</evidence>
<protein>
    <submittedName>
        <fullName evidence="2">Uncharacterized protein</fullName>
    </submittedName>
</protein>
<dbReference type="EMBL" id="JAGTJJ010000035">
    <property type="protein sequence ID" value="MDC3986083.1"/>
    <property type="molecule type" value="Genomic_DNA"/>
</dbReference>
<feature type="signal peptide" evidence="1">
    <location>
        <begin position="1"/>
        <end position="19"/>
    </location>
</feature>
<keyword evidence="1" id="KW-0732">Signal</keyword>
<proteinExistence type="predicted"/>
<sequence length="172" mass="18267">MRFWLRSFVLLSLASGLLACGDDSDANGPGGSGDCTCSVTIQDDSRDLACGESACIGPIDDDRWVTCGEGGPVIGNRLCILDRWEATTPKEHDCDGRQTCAPDTYCVVRAGEPPRQTECRPLPAGCTPTTNGSDFCDCLEPDAMMAGVCAGASYVNSCDYTDPRAMEVFCND</sequence>
<gene>
    <name evidence="2" type="ORF">KEG57_36740</name>
</gene>
<dbReference type="PROSITE" id="PS51257">
    <property type="entry name" value="PROKAR_LIPOPROTEIN"/>
    <property type="match status" value="1"/>
</dbReference>
<reference evidence="2 3" key="1">
    <citation type="submission" date="2021-04" db="EMBL/GenBank/DDBJ databases">
        <title>Genome analysis of Polyangium sp.</title>
        <authorList>
            <person name="Li Y."/>
            <person name="Wang J."/>
        </authorList>
    </citation>
    <scope>NUCLEOTIDE SEQUENCE [LARGE SCALE GENOMIC DNA]</scope>
    <source>
        <strain evidence="2 3">SDU14</strain>
    </source>
</reference>
<evidence type="ECO:0000313" key="3">
    <source>
        <dbReference type="Proteomes" id="UP001151081"/>
    </source>
</evidence>
<dbReference type="RefSeq" id="WP_272459363.1">
    <property type="nucleotide sequence ID" value="NZ_JAGTJJ010000035.1"/>
</dbReference>